<dbReference type="Pfam" id="PF13438">
    <property type="entry name" value="DUF4113"/>
    <property type="match status" value="1"/>
</dbReference>
<dbReference type="GO" id="GO:0003684">
    <property type="term" value="F:damaged DNA binding"/>
    <property type="evidence" value="ECO:0007669"/>
    <property type="project" value="InterPro"/>
</dbReference>
<dbReference type="GO" id="GO:0003887">
    <property type="term" value="F:DNA-directed DNA polymerase activity"/>
    <property type="evidence" value="ECO:0007669"/>
    <property type="project" value="TreeGrafter"/>
</dbReference>
<dbReference type="SUPFAM" id="SSF56672">
    <property type="entry name" value="DNA/RNA polymerases"/>
    <property type="match status" value="1"/>
</dbReference>
<keyword evidence="5" id="KW-0742">SOS response</keyword>
<dbReference type="AlphaFoldDB" id="A0A0W0ZBJ3"/>
<protein>
    <submittedName>
        <fullName evidence="7">UmuC</fullName>
    </submittedName>
</protein>
<dbReference type="PANTHER" id="PTHR11076:SF34">
    <property type="entry name" value="PROTEIN UMUC"/>
    <property type="match status" value="1"/>
</dbReference>
<evidence type="ECO:0000313" key="7">
    <source>
        <dbReference type="EMBL" id="KTD66439.1"/>
    </source>
</evidence>
<comment type="caution">
    <text evidence="7">The sequence shown here is derived from an EMBL/GenBank/DDBJ whole genome shotgun (WGS) entry which is preliminary data.</text>
</comment>
<reference evidence="7 8" key="1">
    <citation type="submission" date="2015-11" db="EMBL/GenBank/DDBJ databases">
        <title>Genomic analysis of 38 Legionella species identifies large and diverse effector repertoires.</title>
        <authorList>
            <person name="Burstein D."/>
            <person name="Amaro F."/>
            <person name="Zusman T."/>
            <person name="Lifshitz Z."/>
            <person name="Cohen O."/>
            <person name="Gilbert J.A."/>
            <person name="Pupko T."/>
            <person name="Shuman H.A."/>
            <person name="Segal G."/>
        </authorList>
    </citation>
    <scope>NUCLEOTIDE SEQUENCE [LARGE SCALE GENOMIC DNA]</scope>
    <source>
        <strain evidence="7 8">SC-63-C7</strain>
    </source>
</reference>
<evidence type="ECO:0000313" key="8">
    <source>
        <dbReference type="Proteomes" id="UP000054703"/>
    </source>
</evidence>
<dbReference type="Gene3D" id="3.30.70.270">
    <property type="match status" value="1"/>
</dbReference>
<dbReference type="CDD" id="cd01700">
    <property type="entry name" value="PolY_Pol_V_umuC"/>
    <property type="match status" value="1"/>
</dbReference>
<accession>A0A0W0ZBJ3</accession>
<sequence length="428" mass="49096">MFALVDCNNFYASCERIFRPDLRDVPIVVLSNNDGCCIARSNEAKALGIAMGEPYFKIKNLCKQHGVIAFSSNYTLYGNISHRVMCTIEENWPHVEIYSIDEAFLDLRSLPIDCHDTFCQELQKKILKHTGIPTSIGIGATKTLAKVANHLCKKVFKIPVFNITSNREQLLKQISVGDIWGVGRQWENKLISRGIHTAYDLAMTNTHLLKRSFNVVLMRTAMELQGVSCNGLEEVEPKQSIMSSKSFGQMQTRYASIAESVSGHCARAVEKMRNQHLVAQRMFVFVHTNRFREDLAQHFQAMEFRFVNATDDLRLITKIAKHCLQRIFKSGYYYKKAGVCLEDLIPKNPRQLDMFHQPSDEQLHHTEQLMSVFDHINQKYGRSTIRLAAEGYSKPWAMRAELKSPAYTTRWSEVPQVGFYRISSPNWQ</sequence>
<dbReference type="InterPro" id="IPR001126">
    <property type="entry name" value="UmuC"/>
</dbReference>
<dbReference type="Proteomes" id="UP000054703">
    <property type="component" value="Unassembled WGS sequence"/>
</dbReference>
<dbReference type="InterPro" id="IPR043502">
    <property type="entry name" value="DNA/RNA_pol_sf"/>
</dbReference>
<comment type="similarity">
    <text evidence="1">Belongs to the DNA polymerase type-Y family.</text>
</comment>
<dbReference type="InterPro" id="IPR043128">
    <property type="entry name" value="Rev_trsase/Diguanyl_cyclase"/>
</dbReference>
<dbReference type="Gene3D" id="3.40.1170.60">
    <property type="match status" value="1"/>
</dbReference>
<dbReference type="PROSITE" id="PS50173">
    <property type="entry name" value="UMUC"/>
    <property type="match status" value="1"/>
</dbReference>
<keyword evidence="3" id="KW-0741">SOS mutagenesis</keyword>
<dbReference type="InterPro" id="IPR017961">
    <property type="entry name" value="DNA_pol_Y-fam_little_finger"/>
</dbReference>
<evidence type="ECO:0000259" key="6">
    <source>
        <dbReference type="PROSITE" id="PS50173"/>
    </source>
</evidence>
<keyword evidence="8" id="KW-1185">Reference proteome</keyword>
<dbReference type="Pfam" id="PF11799">
    <property type="entry name" value="IMS_C"/>
    <property type="match status" value="1"/>
</dbReference>
<dbReference type="Gene3D" id="1.10.150.20">
    <property type="entry name" value="5' to 3' exonuclease, C-terminal subdomain"/>
    <property type="match status" value="1"/>
</dbReference>
<dbReference type="EMBL" id="LNYU01000009">
    <property type="protein sequence ID" value="KTD66439.1"/>
    <property type="molecule type" value="Genomic_DNA"/>
</dbReference>
<dbReference type="Pfam" id="PF00817">
    <property type="entry name" value="IMS"/>
    <property type="match status" value="1"/>
</dbReference>
<evidence type="ECO:0000256" key="4">
    <source>
        <dbReference type="ARBA" id="ARBA00023204"/>
    </source>
</evidence>
<dbReference type="InterPro" id="IPR050116">
    <property type="entry name" value="DNA_polymerase-Y"/>
</dbReference>
<dbReference type="STRING" id="45074.Lsan_0384"/>
<keyword evidence="4" id="KW-0234">DNA repair</keyword>
<dbReference type="PANTHER" id="PTHR11076">
    <property type="entry name" value="DNA REPAIR POLYMERASE UMUC / TRANSFERASE FAMILY MEMBER"/>
    <property type="match status" value="1"/>
</dbReference>
<gene>
    <name evidence="7" type="ORF">Lsan_0384</name>
</gene>
<name>A0A0W0ZBJ3_9GAMM</name>
<dbReference type="GO" id="GO:0009432">
    <property type="term" value="P:SOS response"/>
    <property type="evidence" value="ECO:0007669"/>
    <property type="project" value="UniProtKB-KW"/>
</dbReference>
<evidence type="ECO:0000256" key="2">
    <source>
        <dbReference type="ARBA" id="ARBA00022763"/>
    </source>
</evidence>
<proteinExistence type="inferred from homology"/>
<evidence type="ECO:0000256" key="5">
    <source>
        <dbReference type="ARBA" id="ARBA00023236"/>
    </source>
</evidence>
<dbReference type="GO" id="GO:0042276">
    <property type="term" value="P:error-prone translesion synthesis"/>
    <property type="evidence" value="ECO:0007669"/>
    <property type="project" value="TreeGrafter"/>
</dbReference>
<dbReference type="InterPro" id="IPR025188">
    <property type="entry name" value="DUF4113"/>
</dbReference>
<dbReference type="PATRIC" id="fig|45074.5.peg.406"/>
<dbReference type="GO" id="GO:0005829">
    <property type="term" value="C:cytosol"/>
    <property type="evidence" value="ECO:0007669"/>
    <property type="project" value="TreeGrafter"/>
</dbReference>
<dbReference type="GO" id="GO:0006281">
    <property type="term" value="P:DNA repair"/>
    <property type="evidence" value="ECO:0007669"/>
    <property type="project" value="UniProtKB-KW"/>
</dbReference>
<keyword evidence="2" id="KW-0227">DNA damage</keyword>
<organism evidence="7 8">
    <name type="scientific">Legionella santicrucis</name>
    <dbReference type="NCBI Taxonomy" id="45074"/>
    <lineage>
        <taxon>Bacteria</taxon>
        <taxon>Pseudomonadati</taxon>
        <taxon>Pseudomonadota</taxon>
        <taxon>Gammaproteobacteria</taxon>
        <taxon>Legionellales</taxon>
        <taxon>Legionellaceae</taxon>
        <taxon>Legionella</taxon>
    </lineage>
</organism>
<evidence type="ECO:0000256" key="1">
    <source>
        <dbReference type="ARBA" id="ARBA00010945"/>
    </source>
</evidence>
<evidence type="ECO:0000256" key="3">
    <source>
        <dbReference type="ARBA" id="ARBA00023199"/>
    </source>
</evidence>
<feature type="domain" description="UmuC" evidence="6">
    <location>
        <begin position="2"/>
        <end position="183"/>
    </location>
</feature>